<evidence type="ECO:0000313" key="1">
    <source>
        <dbReference type="EMBL" id="QXE23212.1"/>
    </source>
</evidence>
<dbReference type="KEGG" id="rsin:B6N60_01901"/>
<name>A0A975T6U5_9NOST</name>
<evidence type="ECO:0000313" key="2">
    <source>
        <dbReference type="Proteomes" id="UP000683511"/>
    </source>
</evidence>
<proteinExistence type="predicted"/>
<dbReference type="AlphaFoldDB" id="A0A975T6U5"/>
<accession>A0A975T6U5</accession>
<dbReference type="EMBL" id="CP021056">
    <property type="protein sequence ID" value="QXE23212.1"/>
    <property type="molecule type" value="Genomic_DNA"/>
</dbReference>
<organism evidence="1 2">
    <name type="scientific">Richelia sinica FACHB-800</name>
    <dbReference type="NCBI Taxonomy" id="1357546"/>
    <lineage>
        <taxon>Bacteria</taxon>
        <taxon>Bacillati</taxon>
        <taxon>Cyanobacteriota</taxon>
        <taxon>Cyanophyceae</taxon>
        <taxon>Nostocales</taxon>
        <taxon>Nostocaceae</taxon>
        <taxon>Richelia</taxon>
    </lineage>
</organism>
<sequence>MILLLCGCGSWTNTGLNPSPFRLSANATPIKQIQKPQSQEVTVYIQGKVEKIAPLMQRRAYQINDGTGKIWVISQQKNLQIGQEAVFKGKVKYQSIPLAGQDYGEVYLAE</sequence>
<evidence type="ECO:0008006" key="3">
    <source>
        <dbReference type="Google" id="ProtNLM"/>
    </source>
</evidence>
<reference evidence="1" key="1">
    <citation type="submission" date="2017-04" db="EMBL/GenBank/DDBJ databases">
        <title>Genome deletions in a multicellular cyanobacterial endosymbiont for morphological adaptation in marine diatoms.</title>
        <authorList>
            <person name="Wang Y."/>
            <person name="Gao H."/>
            <person name="Li R."/>
            <person name="Xu X."/>
        </authorList>
    </citation>
    <scope>NUCLEOTIDE SEQUENCE</scope>
    <source>
        <strain evidence="1">FACHB 800</strain>
    </source>
</reference>
<keyword evidence="2" id="KW-1185">Reference proteome</keyword>
<gene>
    <name evidence="1" type="ORF">B6N60_01901</name>
</gene>
<dbReference type="RefSeq" id="WP_244997491.1">
    <property type="nucleotide sequence ID" value="NZ_CP021056.1"/>
</dbReference>
<dbReference type="Proteomes" id="UP000683511">
    <property type="component" value="Chromosome"/>
</dbReference>
<protein>
    <recommendedName>
        <fullName evidence="3">Nucleic acid binding OB-fold tRNA/helicase-type</fullName>
    </recommendedName>
</protein>